<dbReference type="AlphaFoldDB" id="A0A8J6C721"/>
<dbReference type="Pfam" id="PF09851">
    <property type="entry name" value="SHOCT"/>
    <property type="match status" value="1"/>
</dbReference>
<feature type="chain" id="PRO_5035273190" description="SHOCT domain-containing protein" evidence="2">
    <location>
        <begin position="20"/>
        <end position="169"/>
    </location>
</feature>
<evidence type="ECO:0000313" key="5">
    <source>
        <dbReference type="Proteomes" id="UP000751190"/>
    </source>
</evidence>
<dbReference type="InterPro" id="IPR018649">
    <property type="entry name" value="SHOCT"/>
</dbReference>
<sequence>MCLLFAAIGLHFVLLLSEAGGSGSNVAQIDLSLRAAGRRADALTTAQALVVFGVPLAFFYLAIFSLFAHAIALYAQRLAERDALAKELLAEELRKPQDAALLRHIDELFRRGQISQEDYVMRRTALLNALQPKPLTVAERLRLVDELRKEGAITEDEYAQKRNDLLNSV</sequence>
<gene>
    <name evidence="4" type="ORF">KFE25_012234</name>
</gene>
<evidence type="ECO:0000259" key="3">
    <source>
        <dbReference type="Pfam" id="PF09851"/>
    </source>
</evidence>
<keyword evidence="2" id="KW-0732">Signal</keyword>
<evidence type="ECO:0000256" key="2">
    <source>
        <dbReference type="SAM" id="SignalP"/>
    </source>
</evidence>
<keyword evidence="1" id="KW-1133">Transmembrane helix</keyword>
<keyword evidence="1" id="KW-0472">Membrane</keyword>
<protein>
    <recommendedName>
        <fullName evidence="3">SHOCT domain-containing protein</fullName>
    </recommendedName>
</protein>
<dbReference type="EMBL" id="JAGTXO010000021">
    <property type="protein sequence ID" value="KAG8462414.1"/>
    <property type="molecule type" value="Genomic_DNA"/>
</dbReference>
<evidence type="ECO:0000313" key="4">
    <source>
        <dbReference type="EMBL" id="KAG8462414.1"/>
    </source>
</evidence>
<keyword evidence="1" id="KW-0812">Transmembrane</keyword>
<comment type="caution">
    <text evidence="4">The sequence shown here is derived from an EMBL/GenBank/DDBJ whole genome shotgun (WGS) entry which is preliminary data.</text>
</comment>
<keyword evidence="5" id="KW-1185">Reference proteome</keyword>
<feature type="transmembrane region" description="Helical" evidence="1">
    <location>
        <begin position="48"/>
        <end position="75"/>
    </location>
</feature>
<organism evidence="4 5">
    <name type="scientific">Diacronema lutheri</name>
    <name type="common">Unicellular marine alga</name>
    <name type="synonym">Monochrysis lutheri</name>
    <dbReference type="NCBI Taxonomy" id="2081491"/>
    <lineage>
        <taxon>Eukaryota</taxon>
        <taxon>Haptista</taxon>
        <taxon>Haptophyta</taxon>
        <taxon>Pavlovophyceae</taxon>
        <taxon>Pavlovales</taxon>
        <taxon>Pavlovaceae</taxon>
        <taxon>Diacronema</taxon>
    </lineage>
</organism>
<feature type="signal peptide" evidence="2">
    <location>
        <begin position="1"/>
        <end position="19"/>
    </location>
</feature>
<accession>A0A8J6C721</accession>
<reference evidence="4" key="1">
    <citation type="submission" date="2021-05" db="EMBL/GenBank/DDBJ databases">
        <title>The genome of the haptophyte Pavlova lutheri (Diacronema luteri, Pavlovales) - a model for lipid biosynthesis in eukaryotic algae.</title>
        <authorList>
            <person name="Hulatt C.J."/>
            <person name="Posewitz M.C."/>
        </authorList>
    </citation>
    <scope>NUCLEOTIDE SEQUENCE</scope>
    <source>
        <strain evidence="4">NIVA-4/92</strain>
    </source>
</reference>
<dbReference type="Proteomes" id="UP000751190">
    <property type="component" value="Unassembled WGS sequence"/>
</dbReference>
<feature type="domain" description="SHOCT" evidence="3">
    <location>
        <begin position="139"/>
        <end position="166"/>
    </location>
</feature>
<evidence type="ECO:0000256" key="1">
    <source>
        <dbReference type="SAM" id="Phobius"/>
    </source>
</evidence>
<name>A0A8J6C721_DIALT</name>
<proteinExistence type="predicted"/>